<keyword evidence="4" id="KW-0732">Signal</keyword>
<dbReference type="PANTHER" id="PTHR34216:SF7">
    <property type="entry name" value="POLY-BETA-1,6-N-ACETYL-D-GLUCOSAMINE N-DEACETYLASE"/>
    <property type="match status" value="1"/>
</dbReference>
<dbReference type="GO" id="GO:0016810">
    <property type="term" value="F:hydrolase activity, acting on carbon-nitrogen (but not peptide) bonds"/>
    <property type="evidence" value="ECO:0007669"/>
    <property type="project" value="InterPro"/>
</dbReference>
<evidence type="ECO:0000259" key="6">
    <source>
        <dbReference type="PROSITE" id="PS51677"/>
    </source>
</evidence>
<organism evidence="7 8">
    <name type="scientific">Litoreibacter janthinus</name>
    <dbReference type="NCBI Taxonomy" id="670154"/>
    <lineage>
        <taxon>Bacteria</taxon>
        <taxon>Pseudomonadati</taxon>
        <taxon>Pseudomonadota</taxon>
        <taxon>Alphaproteobacteria</taxon>
        <taxon>Rhodobacterales</taxon>
        <taxon>Roseobacteraceae</taxon>
        <taxon>Litoreibacter</taxon>
    </lineage>
</organism>
<dbReference type="InterPro" id="IPR011330">
    <property type="entry name" value="Glyco_hydro/deAcase_b/a-brl"/>
</dbReference>
<proteinExistence type="inferred from homology"/>
<dbReference type="Pfam" id="PF01522">
    <property type="entry name" value="Polysacc_deac_1"/>
    <property type="match status" value="2"/>
</dbReference>
<dbReference type="Proteomes" id="UP000199658">
    <property type="component" value="Unassembled WGS sequence"/>
</dbReference>
<evidence type="ECO:0000313" key="8">
    <source>
        <dbReference type="Proteomes" id="UP000199658"/>
    </source>
</evidence>
<feature type="domain" description="NodB homology" evidence="6">
    <location>
        <begin position="116"/>
        <end position="363"/>
    </location>
</feature>
<dbReference type="Gene3D" id="3.20.20.370">
    <property type="entry name" value="Glycoside hydrolase/deacetylase"/>
    <property type="match status" value="1"/>
</dbReference>
<dbReference type="EMBL" id="FOYO01000001">
    <property type="protein sequence ID" value="SFR33798.1"/>
    <property type="molecule type" value="Genomic_DNA"/>
</dbReference>
<dbReference type="InterPro" id="IPR051398">
    <property type="entry name" value="Polysacch_Deacetylase"/>
</dbReference>
<dbReference type="InterPro" id="IPR002509">
    <property type="entry name" value="NODB_dom"/>
</dbReference>
<comment type="similarity">
    <text evidence="2">Belongs to the polysaccharide deacetylase family.</text>
</comment>
<evidence type="ECO:0000313" key="7">
    <source>
        <dbReference type="EMBL" id="SFR33798.1"/>
    </source>
</evidence>
<dbReference type="PROSITE" id="PS51677">
    <property type="entry name" value="NODB"/>
    <property type="match status" value="1"/>
</dbReference>
<reference evidence="8" key="1">
    <citation type="submission" date="2016-10" db="EMBL/GenBank/DDBJ databases">
        <authorList>
            <person name="Varghese N."/>
            <person name="Submissions S."/>
        </authorList>
    </citation>
    <scope>NUCLEOTIDE SEQUENCE [LARGE SCALE GENOMIC DNA]</scope>
    <source>
        <strain evidence="8">DSM 26921</strain>
    </source>
</reference>
<evidence type="ECO:0000256" key="3">
    <source>
        <dbReference type="ARBA" id="ARBA00020071"/>
    </source>
</evidence>
<evidence type="ECO:0000256" key="4">
    <source>
        <dbReference type="ARBA" id="ARBA00022729"/>
    </source>
</evidence>
<keyword evidence="8" id="KW-1185">Reference proteome</keyword>
<sequence length="363" mass="39473">MLQEQSTVGKAAFQLFFGVWLLVWDSKSMSFKQVVEQQLYSIGAPAILRMRADASGSAVVLAYHAVSDDPCYSLPGIRVTCELFKRQMKHLADHYSVVSLDEVANAIRAGDPLPERSVAVTFDDGYEDNFTNAFPVLAAHDLPATIFATSAPVLTGARFWVAWLYEALLRKVDAGLIAEVFGIAPPESGVEQAFNAISGRLNYCSIEDRDALLDEFEARGAFGDIPSRVVNVDQMREMLQRRISIGSHTVSHPILANLSPESRNAELRQSRDDLSAALGVEVATIAYPNGRAIPHNFDNDTITAASDAGYQCAVTSKRGPILPGANVLALPRLGVSQVGGMAKFALTLERFRLRARRASGAFI</sequence>
<dbReference type="CDD" id="cd10918">
    <property type="entry name" value="CE4_NodB_like_5s_6s"/>
    <property type="match status" value="1"/>
</dbReference>
<evidence type="ECO:0000256" key="5">
    <source>
        <dbReference type="ARBA" id="ARBA00032976"/>
    </source>
</evidence>
<evidence type="ECO:0000256" key="2">
    <source>
        <dbReference type="ARBA" id="ARBA00010973"/>
    </source>
</evidence>
<dbReference type="GO" id="GO:0005975">
    <property type="term" value="P:carbohydrate metabolic process"/>
    <property type="evidence" value="ECO:0007669"/>
    <property type="project" value="InterPro"/>
</dbReference>
<dbReference type="PANTHER" id="PTHR34216">
    <property type="match status" value="1"/>
</dbReference>
<dbReference type="SUPFAM" id="SSF88713">
    <property type="entry name" value="Glycoside hydrolase/deacetylase"/>
    <property type="match status" value="1"/>
</dbReference>
<evidence type="ECO:0000256" key="1">
    <source>
        <dbReference type="ARBA" id="ARBA00003236"/>
    </source>
</evidence>
<dbReference type="AlphaFoldDB" id="A0A1I6FV63"/>
<protein>
    <recommendedName>
        <fullName evidence="3">Chitooligosaccharide deacetylase</fullName>
    </recommendedName>
    <alternativeName>
        <fullName evidence="5">Nodulation protein B</fullName>
    </alternativeName>
</protein>
<dbReference type="STRING" id="670154.SAMN04488002_0380"/>
<comment type="function">
    <text evidence="1">Is involved in generating a small heat-stable compound (Nod), an acylated oligomer of N-acetylglucosamine, that stimulates mitosis in various plant protoplasts.</text>
</comment>
<accession>A0A1I6FV63</accession>
<gene>
    <name evidence="7" type="ORF">SAMN04488002_0380</name>
</gene>
<name>A0A1I6FV63_9RHOB</name>